<evidence type="ECO:0000313" key="2">
    <source>
        <dbReference type="EMBL" id="KAF3501559.1"/>
    </source>
</evidence>
<feature type="compositionally biased region" description="Polar residues" evidence="1">
    <location>
        <begin position="1"/>
        <end position="11"/>
    </location>
</feature>
<dbReference type="Proteomes" id="UP000712600">
    <property type="component" value="Unassembled WGS sequence"/>
</dbReference>
<evidence type="ECO:0000256" key="1">
    <source>
        <dbReference type="SAM" id="MobiDB-lite"/>
    </source>
</evidence>
<gene>
    <name evidence="2" type="ORF">F2Q69_00045191</name>
</gene>
<name>A0A8S9NKF8_BRACR</name>
<protein>
    <submittedName>
        <fullName evidence="2">Uncharacterized protein</fullName>
    </submittedName>
</protein>
<dbReference type="AlphaFoldDB" id="A0A8S9NKF8"/>
<evidence type="ECO:0000313" key="3">
    <source>
        <dbReference type="Proteomes" id="UP000712600"/>
    </source>
</evidence>
<feature type="region of interest" description="Disordered" evidence="1">
    <location>
        <begin position="1"/>
        <end position="41"/>
    </location>
</feature>
<comment type="caution">
    <text evidence="2">The sequence shown here is derived from an EMBL/GenBank/DDBJ whole genome shotgun (WGS) entry which is preliminary data.</text>
</comment>
<reference evidence="2" key="1">
    <citation type="submission" date="2019-12" db="EMBL/GenBank/DDBJ databases">
        <title>Genome sequencing and annotation of Brassica cretica.</title>
        <authorList>
            <person name="Studholme D.J."/>
            <person name="Sarris P."/>
        </authorList>
    </citation>
    <scope>NUCLEOTIDE SEQUENCE</scope>
    <source>
        <strain evidence="2">PFS-109/04</strain>
        <tissue evidence="2">Leaf</tissue>
    </source>
</reference>
<sequence>MTTAKAQSPPRNQLEKKDTKEENDEDLNSVAGPPTHEINHTSYIGASSNIGAFKEGYLCNHEEFDHETTCYRLLTQPEPASIWFHTKRRWFRIYTIYKSGNLHCIRTGSI</sequence>
<accession>A0A8S9NKF8</accession>
<organism evidence="2 3">
    <name type="scientific">Brassica cretica</name>
    <name type="common">Mustard</name>
    <dbReference type="NCBI Taxonomy" id="69181"/>
    <lineage>
        <taxon>Eukaryota</taxon>
        <taxon>Viridiplantae</taxon>
        <taxon>Streptophyta</taxon>
        <taxon>Embryophyta</taxon>
        <taxon>Tracheophyta</taxon>
        <taxon>Spermatophyta</taxon>
        <taxon>Magnoliopsida</taxon>
        <taxon>eudicotyledons</taxon>
        <taxon>Gunneridae</taxon>
        <taxon>Pentapetalae</taxon>
        <taxon>rosids</taxon>
        <taxon>malvids</taxon>
        <taxon>Brassicales</taxon>
        <taxon>Brassicaceae</taxon>
        <taxon>Brassiceae</taxon>
        <taxon>Brassica</taxon>
    </lineage>
</organism>
<proteinExistence type="predicted"/>
<dbReference type="EMBL" id="QGKX02001621">
    <property type="protein sequence ID" value="KAF3501559.1"/>
    <property type="molecule type" value="Genomic_DNA"/>
</dbReference>